<keyword evidence="2" id="KW-1185">Reference proteome</keyword>
<evidence type="ECO:0000313" key="2">
    <source>
        <dbReference type="Proteomes" id="UP000634136"/>
    </source>
</evidence>
<sequence>MGARQYVDSHHLWEGLGSNLD</sequence>
<dbReference type="AlphaFoldDB" id="A0A834T9M6"/>
<gene>
    <name evidence="1" type="ORF">G2W53_031631</name>
</gene>
<protein>
    <submittedName>
        <fullName evidence="1">Uncharacterized protein</fullName>
    </submittedName>
</protein>
<name>A0A834T9M6_9FABA</name>
<organism evidence="1 2">
    <name type="scientific">Senna tora</name>
    <dbReference type="NCBI Taxonomy" id="362788"/>
    <lineage>
        <taxon>Eukaryota</taxon>
        <taxon>Viridiplantae</taxon>
        <taxon>Streptophyta</taxon>
        <taxon>Embryophyta</taxon>
        <taxon>Tracheophyta</taxon>
        <taxon>Spermatophyta</taxon>
        <taxon>Magnoliopsida</taxon>
        <taxon>eudicotyledons</taxon>
        <taxon>Gunneridae</taxon>
        <taxon>Pentapetalae</taxon>
        <taxon>rosids</taxon>
        <taxon>fabids</taxon>
        <taxon>Fabales</taxon>
        <taxon>Fabaceae</taxon>
        <taxon>Caesalpinioideae</taxon>
        <taxon>Cassia clade</taxon>
        <taxon>Senna</taxon>
    </lineage>
</organism>
<accession>A0A834T9M6</accession>
<reference evidence="1" key="1">
    <citation type="submission" date="2020-09" db="EMBL/GenBank/DDBJ databases">
        <title>Genome-Enabled Discovery of Anthraquinone Biosynthesis in Senna tora.</title>
        <authorList>
            <person name="Kang S.-H."/>
            <person name="Pandey R.P."/>
            <person name="Lee C.-M."/>
            <person name="Sim J.-S."/>
            <person name="Jeong J.-T."/>
            <person name="Choi B.-S."/>
            <person name="Jung M."/>
            <person name="Ginzburg D."/>
            <person name="Zhao K."/>
            <person name="Won S.Y."/>
            <person name="Oh T.-J."/>
            <person name="Yu Y."/>
            <person name="Kim N.-H."/>
            <person name="Lee O.R."/>
            <person name="Lee T.-H."/>
            <person name="Bashyal P."/>
            <person name="Kim T.-S."/>
            <person name="Lee W.-H."/>
            <person name="Kawkins C."/>
            <person name="Kim C.-K."/>
            <person name="Kim J.S."/>
            <person name="Ahn B.O."/>
            <person name="Rhee S.Y."/>
            <person name="Sohng J.K."/>
        </authorList>
    </citation>
    <scope>NUCLEOTIDE SEQUENCE</scope>
    <source>
        <tissue evidence="1">Leaf</tissue>
    </source>
</reference>
<dbReference type="EMBL" id="JAAIUW010000009">
    <property type="protein sequence ID" value="KAF7817662.1"/>
    <property type="molecule type" value="Genomic_DNA"/>
</dbReference>
<comment type="caution">
    <text evidence="1">The sequence shown here is derived from an EMBL/GenBank/DDBJ whole genome shotgun (WGS) entry which is preliminary data.</text>
</comment>
<dbReference type="Proteomes" id="UP000634136">
    <property type="component" value="Unassembled WGS sequence"/>
</dbReference>
<proteinExistence type="predicted"/>
<evidence type="ECO:0000313" key="1">
    <source>
        <dbReference type="EMBL" id="KAF7817662.1"/>
    </source>
</evidence>